<dbReference type="OrthoDB" id="9130756at2"/>
<dbReference type="Proteomes" id="UP000277294">
    <property type="component" value="Unassembled WGS sequence"/>
</dbReference>
<proteinExistence type="predicted"/>
<dbReference type="RefSeq" id="WP_124081123.1">
    <property type="nucleotide sequence ID" value="NZ_UWPJ01000027.1"/>
</dbReference>
<name>A0A3P4B7N4_9BURK</name>
<keyword evidence="2" id="KW-1185">Reference proteome</keyword>
<gene>
    <name evidence="1" type="ORF">PIGHUM_03611</name>
</gene>
<accession>A0A3P4B7N4</accession>
<reference evidence="1 2" key="1">
    <citation type="submission" date="2018-10" db="EMBL/GenBank/DDBJ databases">
        <authorList>
            <person name="Criscuolo A."/>
        </authorList>
    </citation>
    <scope>NUCLEOTIDE SEQUENCE [LARGE SCALE GENOMIC DNA]</scope>
    <source>
        <strain evidence="1">DnA1</strain>
    </source>
</reference>
<evidence type="ECO:0000313" key="2">
    <source>
        <dbReference type="Proteomes" id="UP000277294"/>
    </source>
</evidence>
<protein>
    <submittedName>
        <fullName evidence="1">Uncharacterized protein</fullName>
    </submittedName>
</protein>
<dbReference type="AlphaFoldDB" id="A0A3P4B7N4"/>
<evidence type="ECO:0000313" key="1">
    <source>
        <dbReference type="EMBL" id="VCU71526.1"/>
    </source>
</evidence>
<sequence>MDTLTLTIPSRTAMARKLAEAFRSYGVELRHAEATRVLATVLGENEHTLAAKLDQTRTSPGNAFMREGRGLEQARLLQALVKARLELAVQVPALGGVRTCVATAEQALRLLEDKDAVYGELVGLSKPDYIEWQSSNGSVYCCARTKVGKQCRNPVSGGTWLEPPAWKALHDAKGYCAIHGG</sequence>
<dbReference type="EMBL" id="UWPJ01000027">
    <property type="protein sequence ID" value="VCU71526.1"/>
    <property type="molecule type" value="Genomic_DNA"/>
</dbReference>
<organism evidence="1 2">
    <name type="scientific">Pigmentiphaga humi</name>
    <dbReference type="NCBI Taxonomy" id="2478468"/>
    <lineage>
        <taxon>Bacteria</taxon>
        <taxon>Pseudomonadati</taxon>
        <taxon>Pseudomonadota</taxon>
        <taxon>Betaproteobacteria</taxon>
        <taxon>Burkholderiales</taxon>
        <taxon>Alcaligenaceae</taxon>
        <taxon>Pigmentiphaga</taxon>
    </lineage>
</organism>